<dbReference type="GO" id="GO:0005886">
    <property type="term" value="C:plasma membrane"/>
    <property type="evidence" value="ECO:0007669"/>
    <property type="project" value="UniProtKB-SubCell"/>
</dbReference>
<dbReference type="GO" id="GO:0008233">
    <property type="term" value="F:peptidase activity"/>
    <property type="evidence" value="ECO:0007669"/>
    <property type="project" value="UniProtKB-KW"/>
</dbReference>
<reference evidence="9 10" key="1">
    <citation type="journal article" date="2013" name="Mar. Genomics">
        <title>Expression of sulfatases in Rhodopirellula baltica and the diversity of sulfatases in the genus Rhodopirellula.</title>
        <authorList>
            <person name="Wegner C.E."/>
            <person name="Richter-Heitmann T."/>
            <person name="Klindworth A."/>
            <person name="Klockow C."/>
            <person name="Richter M."/>
            <person name="Achstetter T."/>
            <person name="Glockner F.O."/>
            <person name="Harder J."/>
        </authorList>
    </citation>
    <scope>NUCLEOTIDE SEQUENCE [LARGE SCALE GENOMIC DNA]</scope>
    <source>
        <strain evidence="9 10">SM41</strain>
    </source>
</reference>
<dbReference type="PATRIC" id="fig|1263870.3.peg.5400"/>
<dbReference type="Proteomes" id="UP000011885">
    <property type="component" value="Unassembled WGS sequence"/>
</dbReference>
<proteinExistence type="predicted"/>
<dbReference type="GO" id="GO:0006508">
    <property type="term" value="P:proteolysis"/>
    <property type="evidence" value="ECO:0007669"/>
    <property type="project" value="UniProtKB-KW"/>
</dbReference>
<accession>M5UBQ9</accession>
<evidence type="ECO:0000256" key="3">
    <source>
        <dbReference type="ARBA" id="ARBA00022670"/>
    </source>
</evidence>
<keyword evidence="5" id="KW-0378">Hydrolase</keyword>
<evidence type="ECO:0000256" key="7">
    <source>
        <dbReference type="ARBA" id="ARBA00023136"/>
    </source>
</evidence>
<dbReference type="Pfam" id="PF09721">
    <property type="entry name" value="Exosortase_EpsH"/>
    <property type="match status" value="1"/>
</dbReference>
<evidence type="ECO:0000256" key="5">
    <source>
        <dbReference type="ARBA" id="ARBA00022801"/>
    </source>
</evidence>
<dbReference type="AlphaFoldDB" id="M5UBQ9"/>
<feature type="transmembrane region" description="Helical" evidence="8">
    <location>
        <begin position="79"/>
        <end position="100"/>
    </location>
</feature>
<dbReference type="NCBIfam" id="NF033780">
    <property type="entry name" value="exosort_XrtU_C"/>
    <property type="match status" value="1"/>
</dbReference>
<dbReference type="InterPro" id="IPR019127">
    <property type="entry name" value="Exosortase"/>
</dbReference>
<keyword evidence="10" id="KW-1185">Reference proteome</keyword>
<evidence type="ECO:0000256" key="6">
    <source>
        <dbReference type="ARBA" id="ARBA00022989"/>
    </source>
</evidence>
<feature type="transmembrane region" description="Helical" evidence="8">
    <location>
        <begin position="50"/>
        <end position="67"/>
    </location>
</feature>
<comment type="subcellular location">
    <subcellularLocation>
        <location evidence="1">Cell membrane</location>
        <topology evidence="1">Multi-pass membrane protein</topology>
    </subcellularLocation>
</comment>
<name>M5UBQ9_9BACT</name>
<keyword evidence="2" id="KW-1003">Cell membrane</keyword>
<evidence type="ECO:0000256" key="4">
    <source>
        <dbReference type="ARBA" id="ARBA00022692"/>
    </source>
</evidence>
<gene>
    <name evidence="9" type="ORF">RSSM_05107</name>
</gene>
<protein>
    <submittedName>
        <fullName evidence="9">Eight transmembrane protein EpsH</fullName>
    </submittedName>
</protein>
<feature type="transmembrane region" description="Helical" evidence="8">
    <location>
        <begin position="179"/>
        <end position="200"/>
    </location>
</feature>
<comment type="caution">
    <text evidence="9">The sequence shown here is derived from an EMBL/GenBank/DDBJ whole genome shotgun (WGS) entry which is preliminary data.</text>
</comment>
<keyword evidence="4 8" id="KW-0812">Transmembrane</keyword>
<keyword evidence="6 8" id="KW-1133">Transmembrane helix</keyword>
<evidence type="ECO:0000256" key="2">
    <source>
        <dbReference type="ARBA" id="ARBA00022475"/>
    </source>
</evidence>
<sequence>MDQHLIMKMQFLASHLASLLLDSVGAIHFRNGVILTTENNQFLTEEACSGIRSLFSSMAAIAIYGVVNRYPLWRHLMNLVQVLFWVIIGNALRVATVIIVTDNWTDRIASGTGHEILGLLVFLFIFAMAMSTDRLLTVILRLIFPAWQDSQSMEDRYESTTDNHVSSSLLNPTPLLNSYAFGAFFVLFTGASLLSANASYARFWVDQENQAVELDRLSVPKQEHLPSQLGDWQLSKFEHTYRGEDAIQAQDSYIWTYNRGDLVALVSIDCPWSDWHNLDWCYSALGWETQPNFLVSSDEHGDQGGRVHTELTMTQDHMHGMVIFSSVDRQGEEVLPPLSYRSQTMSGFLKQVMGNMASALTFDHAAQSEIRGVSLPASTLQLFAPSGRELTDQDRKELRELFFAFRQKVLASPRYQTPQ</sequence>
<dbReference type="NCBIfam" id="TIGR04178">
    <property type="entry name" value="exo_archaeo"/>
    <property type="match status" value="1"/>
</dbReference>
<keyword evidence="3" id="KW-0645">Protease</keyword>
<organism evidence="9 10">
    <name type="scientific">Rhodopirellula sallentina SM41</name>
    <dbReference type="NCBI Taxonomy" id="1263870"/>
    <lineage>
        <taxon>Bacteria</taxon>
        <taxon>Pseudomonadati</taxon>
        <taxon>Planctomycetota</taxon>
        <taxon>Planctomycetia</taxon>
        <taxon>Pirellulales</taxon>
        <taxon>Pirellulaceae</taxon>
        <taxon>Rhodopirellula</taxon>
    </lineage>
</organism>
<dbReference type="InterPro" id="IPR026392">
    <property type="entry name" value="Exo/Archaeosortase_dom"/>
</dbReference>
<evidence type="ECO:0000313" key="10">
    <source>
        <dbReference type="Proteomes" id="UP000011885"/>
    </source>
</evidence>
<dbReference type="EMBL" id="ANOH01000351">
    <property type="protein sequence ID" value="EMI53443.1"/>
    <property type="molecule type" value="Genomic_DNA"/>
</dbReference>
<evidence type="ECO:0000256" key="8">
    <source>
        <dbReference type="SAM" id="Phobius"/>
    </source>
</evidence>
<evidence type="ECO:0000313" key="9">
    <source>
        <dbReference type="EMBL" id="EMI53443.1"/>
    </source>
</evidence>
<evidence type="ECO:0000256" key="1">
    <source>
        <dbReference type="ARBA" id="ARBA00004651"/>
    </source>
</evidence>
<keyword evidence="7 8" id="KW-0472">Membrane</keyword>